<dbReference type="AlphaFoldDB" id="A0A0P9CUN3"/>
<evidence type="ECO:0000256" key="5">
    <source>
        <dbReference type="SAM" id="Phobius"/>
    </source>
</evidence>
<dbReference type="InterPro" id="IPR050367">
    <property type="entry name" value="APC_superfamily"/>
</dbReference>
<dbReference type="PIRSF" id="PIRSF006060">
    <property type="entry name" value="AA_transporter"/>
    <property type="match status" value="1"/>
</dbReference>
<evidence type="ECO:0000256" key="4">
    <source>
        <dbReference type="ARBA" id="ARBA00023136"/>
    </source>
</evidence>
<dbReference type="PANTHER" id="PTHR42770:SF11">
    <property type="entry name" value="INNER MEMBRANE TRANSPORT PROTEIN YBAT"/>
    <property type="match status" value="1"/>
</dbReference>
<comment type="subcellular location">
    <subcellularLocation>
        <location evidence="1">Membrane</location>
        <topology evidence="1">Multi-pass membrane protein</topology>
    </subcellularLocation>
</comment>
<keyword evidence="3 5" id="KW-1133">Transmembrane helix</keyword>
<evidence type="ECO:0000256" key="3">
    <source>
        <dbReference type="ARBA" id="ARBA00022989"/>
    </source>
</evidence>
<reference evidence="7 10" key="1">
    <citation type="submission" date="2015-09" db="EMBL/GenBank/DDBJ databases">
        <title>Draft genome sequence of Acidiplasma aeolicum DSM 18409.</title>
        <authorList>
            <person name="Hemp J."/>
        </authorList>
    </citation>
    <scope>NUCLEOTIDE SEQUENCE [LARGE SCALE GENOMIC DNA]</scope>
    <source>
        <strain evidence="7 10">V</strain>
    </source>
</reference>
<dbReference type="PATRIC" id="fig|507754.4.peg.471"/>
<feature type="domain" description="Amino acid permease/ SLC12A" evidence="6">
    <location>
        <begin position="25"/>
        <end position="459"/>
    </location>
</feature>
<comment type="caution">
    <text evidence="7">The sequence shown here is derived from an EMBL/GenBank/DDBJ whole genome shotgun (WGS) entry which is preliminary data.</text>
</comment>
<feature type="transmembrane region" description="Helical" evidence="5">
    <location>
        <begin position="407"/>
        <end position="429"/>
    </location>
</feature>
<feature type="transmembrane region" description="Helical" evidence="5">
    <location>
        <begin position="347"/>
        <end position="367"/>
    </location>
</feature>
<organism evidence="7 10">
    <name type="scientific">Acidiplasma aeolicum</name>
    <dbReference type="NCBI Taxonomy" id="507754"/>
    <lineage>
        <taxon>Archaea</taxon>
        <taxon>Methanobacteriati</taxon>
        <taxon>Thermoplasmatota</taxon>
        <taxon>Thermoplasmata</taxon>
        <taxon>Thermoplasmatales</taxon>
        <taxon>Ferroplasmaceae</taxon>
        <taxon>Acidiplasma</taxon>
    </lineage>
</organism>
<dbReference type="GO" id="GO:0055085">
    <property type="term" value="P:transmembrane transport"/>
    <property type="evidence" value="ECO:0007669"/>
    <property type="project" value="InterPro"/>
</dbReference>
<evidence type="ECO:0000256" key="1">
    <source>
        <dbReference type="ARBA" id="ARBA00004141"/>
    </source>
</evidence>
<dbReference type="EMBL" id="LJCQ01000200">
    <property type="protein sequence ID" value="KPV46665.1"/>
    <property type="molecule type" value="Genomic_DNA"/>
</dbReference>
<sequence>MVDDNKDVEPVKNYGLKRNAVGLIHAVFQSQSHVAPAADIALLITGTAAIALGATPLVILLAWAGYFLLVNTNYQFSKYISSAAGYYGFAANGLGKRWGIFTGWLFLGNEMLAYPAFAFLGSSSLIYLLTPQISSIPYLWIVFILPFMFFVFIIEYLGIKPSLNYAWIAGLIEVLFLVITSIIIIFLAGPSNTASVFTLAPVGGKLQPVFLAFIIGFTTLAGSGSVVAIAEETKEPKRNIPMALVLVMIIDLSVILVTYALTVGWGVSNMGTFATSPDPGLIVYKKYLGIIAEIAFAVIIYNSYFMFGLAINNSLSRTSYGMARDNIIFPKRYFAVTHPKYKTPHRIIILITVFGFFFALINGLIFGPFNGGVYPFIMIGLMLILTHMINNFALIRYVRANKIKMKILQHIIIPVIGSAFLILAIYYSFVPLPSYPYSIYAIAAGVWIILGIIYALIKSRNVEEIATVNVD</sequence>
<keyword evidence="4 5" id="KW-0472">Membrane</keyword>
<gene>
    <name evidence="8" type="ORF">AOG54_02225</name>
    <name evidence="7" type="ORF">SE19_04545</name>
</gene>
<name>A0A0P9CUN3_9ARCH</name>
<keyword evidence="9" id="KW-1185">Reference proteome</keyword>
<feature type="transmembrane region" description="Helical" evidence="5">
    <location>
        <begin position="136"/>
        <end position="158"/>
    </location>
</feature>
<accession>A0A0P9CUN3</accession>
<feature type="transmembrane region" description="Helical" evidence="5">
    <location>
        <begin position="40"/>
        <end position="69"/>
    </location>
</feature>
<dbReference type="OrthoDB" id="43026at2157"/>
<feature type="transmembrane region" description="Helical" evidence="5">
    <location>
        <begin position="242"/>
        <end position="267"/>
    </location>
</feature>
<evidence type="ECO:0000313" key="9">
    <source>
        <dbReference type="Proteomes" id="UP000050320"/>
    </source>
</evidence>
<evidence type="ECO:0000256" key="2">
    <source>
        <dbReference type="ARBA" id="ARBA00022692"/>
    </source>
</evidence>
<dbReference type="Proteomes" id="UP000050320">
    <property type="component" value="Unassembled WGS sequence"/>
</dbReference>
<evidence type="ECO:0000313" key="8">
    <source>
        <dbReference type="EMBL" id="KQB36355.1"/>
    </source>
</evidence>
<evidence type="ECO:0000313" key="10">
    <source>
        <dbReference type="Proteomes" id="UP000050515"/>
    </source>
</evidence>
<reference evidence="8 9" key="2">
    <citation type="submission" date="2015-09" db="EMBL/GenBank/DDBJ databases">
        <title>Heavy metals and arsenic resistance mechanisms in polyextremophilic archaea of the family Ferroplasmaceae.</title>
        <authorList>
            <person name="Bulaev A.G."/>
            <person name="Kanygina A.V."/>
        </authorList>
    </citation>
    <scope>NUCLEOTIDE SEQUENCE [LARGE SCALE GENOMIC DNA]</scope>
    <source>
        <strain evidence="8 9">VT</strain>
    </source>
</reference>
<feature type="transmembrane region" description="Helical" evidence="5">
    <location>
        <begin position="435"/>
        <end position="457"/>
    </location>
</feature>
<dbReference type="Proteomes" id="UP000050515">
    <property type="component" value="Unassembled WGS sequence"/>
</dbReference>
<dbReference type="GO" id="GO:0016020">
    <property type="term" value="C:membrane"/>
    <property type="evidence" value="ECO:0007669"/>
    <property type="project" value="UniProtKB-SubCell"/>
</dbReference>
<proteinExistence type="predicted"/>
<dbReference type="Pfam" id="PF00324">
    <property type="entry name" value="AA_permease"/>
    <property type="match status" value="1"/>
</dbReference>
<dbReference type="Gene3D" id="1.20.1740.10">
    <property type="entry name" value="Amino acid/polyamine transporter I"/>
    <property type="match status" value="1"/>
</dbReference>
<feature type="transmembrane region" description="Helical" evidence="5">
    <location>
        <begin position="209"/>
        <end position="230"/>
    </location>
</feature>
<feature type="transmembrane region" description="Helical" evidence="5">
    <location>
        <begin position="373"/>
        <end position="395"/>
    </location>
</feature>
<feature type="transmembrane region" description="Helical" evidence="5">
    <location>
        <begin position="111"/>
        <end position="130"/>
    </location>
</feature>
<keyword evidence="2 5" id="KW-0812">Transmembrane</keyword>
<dbReference type="EMBL" id="LKBG01000023">
    <property type="protein sequence ID" value="KQB36355.1"/>
    <property type="molecule type" value="Genomic_DNA"/>
</dbReference>
<dbReference type="RefSeq" id="WP_054964155.1">
    <property type="nucleotide sequence ID" value="NZ_LJCQ01000200.1"/>
</dbReference>
<evidence type="ECO:0000259" key="6">
    <source>
        <dbReference type="Pfam" id="PF00324"/>
    </source>
</evidence>
<dbReference type="InterPro" id="IPR004841">
    <property type="entry name" value="AA-permease/SLC12A_dom"/>
</dbReference>
<dbReference type="PANTHER" id="PTHR42770">
    <property type="entry name" value="AMINO ACID TRANSPORTER-RELATED"/>
    <property type="match status" value="1"/>
</dbReference>
<evidence type="ECO:0000313" key="7">
    <source>
        <dbReference type="EMBL" id="KPV46665.1"/>
    </source>
</evidence>
<protein>
    <recommendedName>
        <fullName evidence="6">Amino acid permease/ SLC12A domain-containing protein</fullName>
    </recommendedName>
</protein>
<feature type="transmembrane region" description="Helical" evidence="5">
    <location>
        <begin position="165"/>
        <end position="189"/>
    </location>
</feature>
<feature type="transmembrane region" description="Helical" evidence="5">
    <location>
        <begin position="287"/>
        <end position="307"/>
    </location>
</feature>